<accession>A0A2S8NV66</accession>
<evidence type="ECO:0008006" key="3">
    <source>
        <dbReference type="Google" id="ProtNLM"/>
    </source>
</evidence>
<dbReference type="Proteomes" id="UP000238672">
    <property type="component" value="Unassembled WGS sequence"/>
</dbReference>
<dbReference type="EMBL" id="PUUG01000013">
    <property type="protein sequence ID" value="PQP79835.1"/>
    <property type="molecule type" value="Genomic_DNA"/>
</dbReference>
<name>A0A2S8NV66_9MOLU</name>
<gene>
    <name evidence="1" type="ORF">C6B37_00835</name>
</gene>
<dbReference type="AlphaFoldDB" id="A0A2S8NV66"/>
<sequence length="120" mass="14227">MIKIRNLYLLSLFSLFFLGIFLIINANTMMAMQTSSSFLVQQTLAIKNESFRLLIKQKTLKDKLNFFRNKKSLTSDEQKTMSKLEFEYIELKQKICQIYKKNSKINKKVTFNLKPFVKII</sequence>
<keyword evidence="2" id="KW-1185">Reference proteome</keyword>
<organism evidence="1 2">
    <name type="scientific">Candidatus Phytoplasma phoenicium</name>
    <dbReference type="NCBI Taxonomy" id="198422"/>
    <lineage>
        <taxon>Bacteria</taxon>
        <taxon>Bacillati</taxon>
        <taxon>Mycoplasmatota</taxon>
        <taxon>Mollicutes</taxon>
        <taxon>Acholeplasmatales</taxon>
        <taxon>Acholeplasmataceae</taxon>
        <taxon>Candidatus Phytoplasma</taxon>
        <taxon>16SrIX (Pigeon pea witches'-broom group)</taxon>
    </lineage>
</organism>
<protein>
    <recommendedName>
        <fullName evidence="3">Sequence-variable mosaic (SVM) signal sequence domain-containing protein</fullName>
    </recommendedName>
</protein>
<reference evidence="1 2" key="1">
    <citation type="submission" date="2018-02" db="EMBL/GenBank/DDBJ databases">
        <title>Metagenomics reveals mixed infection of spiroplasma and phytoplasma in chicory.</title>
        <authorList>
            <person name="Polano C."/>
            <person name="Moruzzi S."/>
            <person name="Ermacora P."/>
            <person name="Ferrini F."/>
            <person name="Martini M."/>
            <person name="Firrao G."/>
        </authorList>
    </citation>
    <scope>NUCLEOTIDE SEQUENCE [LARGE SCALE GENOMIC DNA]</scope>
    <source>
        <strain evidence="1 2">ChiP</strain>
    </source>
</reference>
<evidence type="ECO:0000313" key="1">
    <source>
        <dbReference type="EMBL" id="PQP79835.1"/>
    </source>
</evidence>
<comment type="caution">
    <text evidence="1">The sequence shown here is derived from an EMBL/GenBank/DDBJ whole genome shotgun (WGS) entry which is preliminary data.</text>
</comment>
<evidence type="ECO:0000313" key="2">
    <source>
        <dbReference type="Proteomes" id="UP000238672"/>
    </source>
</evidence>
<proteinExistence type="predicted"/>